<protein>
    <submittedName>
        <fullName evidence="1">Uncharacterized protein</fullName>
    </submittedName>
</protein>
<reference evidence="1" key="1">
    <citation type="journal article" date="2015" name="Nature">
        <title>Complex archaea that bridge the gap between prokaryotes and eukaryotes.</title>
        <authorList>
            <person name="Spang A."/>
            <person name="Saw J.H."/>
            <person name="Jorgensen S.L."/>
            <person name="Zaremba-Niedzwiedzka K."/>
            <person name="Martijn J."/>
            <person name="Lind A.E."/>
            <person name="van Eijk R."/>
            <person name="Schleper C."/>
            <person name="Guy L."/>
            <person name="Ettema T.J."/>
        </authorList>
    </citation>
    <scope>NUCLEOTIDE SEQUENCE</scope>
</reference>
<dbReference type="Gene3D" id="2.60.120.380">
    <property type="match status" value="1"/>
</dbReference>
<dbReference type="EMBL" id="LAZR01039549">
    <property type="protein sequence ID" value="KKL16730.1"/>
    <property type="molecule type" value="Genomic_DNA"/>
</dbReference>
<name>A0A0F9B525_9ZZZZ</name>
<proteinExistence type="predicted"/>
<dbReference type="AlphaFoldDB" id="A0A0F9B525"/>
<evidence type="ECO:0000313" key="1">
    <source>
        <dbReference type="EMBL" id="KKL16730.1"/>
    </source>
</evidence>
<sequence>NDELMGMSLSDPDWITSGSAGGGYRVDFDGSVTIVVSGGIGPYTLNVLLFNDGNSNFEFDDATQTPTPVTWVGNQAIVDLLEPTIVADITAADDVDVYDLGVLPANTSISLALDATLIGSTLKSIVAVFNSAGDMLGNIVWGDELAGTDIAHVDVNLTLRETVLTPAEDTYYVAVAGMFPSDLGEYHLEIIQTPAAPAVYPTQVVYLNFDGGVADYLIGAFGDTLSGQYVETYQSPFTAATFGFDANDTQELINEIVNTVETVYAGFGNIVFTTVKPMGGQYSTVFIGDNLGVVPGLLGVAEAVDSFNRDLTDDAVLFGVENAVYYNAALGHTLAEVGLAVGNTAAHELGHIVRGLWQTQRPAVPRRNLGLRAAR</sequence>
<accession>A0A0F9B525</accession>
<feature type="non-terminal residue" evidence="1">
    <location>
        <position position="1"/>
    </location>
</feature>
<organism evidence="1">
    <name type="scientific">marine sediment metagenome</name>
    <dbReference type="NCBI Taxonomy" id="412755"/>
    <lineage>
        <taxon>unclassified sequences</taxon>
        <taxon>metagenomes</taxon>
        <taxon>ecological metagenomes</taxon>
    </lineage>
</organism>
<gene>
    <name evidence="1" type="ORF">LCGC14_2492630</name>
</gene>
<comment type="caution">
    <text evidence="1">The sequence shown here is derived from an EMBL/GenBank/DDBJ whole genome shotgun (WGS) entry which is preliminary data.</text>
</comment>